<dbReference type="Proteomes" id="UP000013783">
    <property type="component" value="Unassembled WGS sequence"/>
</dbReference>
<proteinExistence type="predicted"/>
<dbReference type="EMBL" id="AJAK01000007">
    <property type="protein sequence ID" value="EOH80744.1"/>
    <property type="molecule type" value="Genomic_DNA"/>
</dbReference>
<evidence type="ECO:0000313" key="2">
    <source>
        <dbReference type="EMBL" id="EOT69253.1"/>
    </source>
</evidence>
<dbReference type="Proteomes" id="UP000014148">
    <property type="component" value="Unassembled WGS sequence"/>
</dbReference>
<evidence type="ECO:0000313" key="1">
    <source>
        <dbReference type="EMBL" id="EOH80744.1"/>
    </source>
</evidence>
<comment type="caution">
    <text evidence="1">The sequence shown here is derived from an EMBL/GenBank/DDBJ whole genome shotgun (WGS) entry which is preliminary data.</text>
</comment>
<organism evidence="1 3">
    <name type="scientific">Enterococcus malodoratus ATCC 43197</name>
    <dbReference type="NCBI Taxonomy" id="1158601"/>
    <lineage>
        <taxon>Bacteria</taxon>
        <taxon>Bacillati</taxon>
        <taxon>Bacillota</taxon>
        <taxon>Bacilli</taxon>
        <taxon>Lactobacillales</taxon>
        <taxon>Enterococcaceae</taxon>
        <taxon>Enterococcus</taxon>
    </lineage>
</organism>
<dbReference type="RefSeq" id="WP_010739661.1">
    <property type="nucleotide sequence ID" value="NZ_KB946249.1"/>
</dbReference>
<dbReference type="OrthoDB" id="2186977at2"/>
<reference evidence="2 4" key="2">
    <citation type="submission" date="2013-03" db="EMBL/GenBank/DDBJ databases">
        <title>The Genome Sequence of Enterococcus malodoratus ATCC_43197 (PacBio/Illumina hybrid assembly).</title>
        <authorList>
            <consortium name="The Broad Institute Genomics Platform"/>
            <consortium name="The Broad Institute Genome Sequencing Center for Infectious Disease"/>
            <person name="Earl A."/>
            <person name="Russ C."/>
            <person name="Gilmore M."/>
            <person name="Surin D."/>
            <person name="Walker B."/>
            <person name="Young S."/>
            <person name="Zeng Q."/>
            <person name="Gargeya S."/>
            <person name="Fitzgerald M."/>
            <person name="Haas B."/>
            <person name="Abouelleil A."/>
            <person name="Allen A.W."/>
            <person name="Alvarado L."/>
            <person name="Arachchi H.M."/>
            <person name="Berlin A.M."/>
            <person name="Chapman S.B."/>
            <person name="Gainer-Dewar J."/>
            <person name="Goldberg J."/>
            <person name="Griggs A."/>
            <person name="Gujja S."/>
            <person name="Hansen M."/>
            <person name="Howarth C."/>
            <person name="Imamovic A."/>
            <person name="Ireland A."/>
            <person name="Larimer J."/>
            <person name="McCowan C."/>
            <person name="Murphy C."/>
            <person name="Pearson M."/>
            <person name="Poon T.W."/>
            <person name="Priest M."/>
            <person name="Roberts A."/>
            <person name="Saif S."/>
            <person name="Shea T."/>
            <person name="Sisk P."/>
            <person name="Sykes S."/>
            <person name="Wortman J."/>
            <person name="Nusbaum C."/>
            <person name="Birren B."/>
        </authorList>
    </citation>
    <scope>NUCLEOTIDE SEQUENCE [LARGE SCALE GENOMIC DNA]</scope>
    <source>
        <strain evidence="2 4">ATCC 43197</strain>
    </source>
</reference>
<evidence type="ECO:0000313" key="4">
    <source>
        <dbReference type="Proteomes" id="UP000014148"/>
    </source>
</evidence>
<dbReference type="AlphaFoldDB" id="R2RXV3"/>
<keyword evidence="4" id="KW-1185">Reference proteome</keyword>
<accession>R2RXV3</accession>
<dbReference type="STRING" id="71451.RV07_GL001007"/>
<name>R2RXV3_9ENTE</name>
<dbReference type="PATRIC" id="fig|1158601.3.peg.758"/>
<dbReference type="EMBL" id="ASWA01000002">
    <property type="protein sequence ID" value="EOT69253.1"/>
    <property type="molecule type" value="Genomic_DNA"/>
</dbReference>
<reference evidence="1 3" key="1">
    <citation type="submission" date="2013-02" db="EMBL/GenBank/DDBJ databases">
        <title>The Genome Sequence of Enterococcus malodoratus ATCC_43197.</title>
        <authorList>
            <consortium name="The Broad Institute Genome Sequencing Platform"/>
            <consortium name="The Broad Institute Genome Sequencing Center for Infectious Disease"/>
            <person name="Earl A.M."/>
            <person name="Gilmore M.S."/>
            <person name="Lebreton F."/>
            <person name="Walker B."/>
            <person name="Young S.K."/>
            <person name="Zeng Q."/>
            <person name="Gargeya S."/>
            <person name="Fitzgerald M."/>
            <person name="Haas B."/>
            <person name="Abouelleil A."/>
            <person name="Alvarado L."/>
            <person name="Arachchi H.M."/>
            <person name="Berlin A.M."/>
            <person name="Chapman S.B."/>
            <person name="Dewar J."/>
            <person name="Goldberg J."/>
            <person name="Griggs A."/>
            <person name="Gujja S."/>
            <person name="Hansen M."/>
            <person name="Howarth C."/>
            <person name="Imamovic A."/>
            <person name="Larimer J."/>
            <person name="McCowan C."/>
            <person name="Murphy C."/>
            <person name="Neiman D."/>
            <person name="Pearson M."/>
            <person name="Priest M."/>
            <person name="Roberts A."/>
            <person name="Saif S."/>
            <person name="Shea T."/>
            <person name="Sisk P."/>
            <person name="Sykes S."/>
            <person name="Wortman J."/>
            <person name="Nusbaum C."/>
            <person name="Birren B."/>
        </authorList>
    </citation>
    <scope>NUCLEOTIDE SEQUENCE [LARGE SCALE GENOMIC DNA]</scope>
    <source>
        <strain evidence="1 3">ATCC 43197</strain>
    </source>
</reference>
<sequence>MKLNGKFQLIEIGNIEREPRLLVSKHNMRFNKPLSARMDYVDHVKIYLNSEEKLLAVMPCTKNSPGATKFYKKDNNKCKNPIWSNQRFIHLLEKLNGWDLEMNSYGLYPEKLDDGGLYFDFSKAKVLSKK</sequence>
<dbReference type="eggNOG" id="ENOG50306HZ">
    <property type="taxonomic scope" value="Bacteria"/>
</dbReference>
<gene>
    <name evidence="2" type="ORF">I585_00715</name>
    <name evidence="1" type="ORF">UAI_00784</name>
</gene>
<evidence type="ECO:0000313" key="3">
    <source>
        <dbReference type="Proteomes" id="UP000013783"/>
    </source>
</evidence>
<protein>
    <submittedName>
        <fullName evidence="1">Uncharacterized protein</fullName>
    </submittedName>
</protein>